<keyword evidence="13" id="KW-1185">Reference proteome</keyword>
<dbReference type="PROSITE" id="PS00059">
    <property type="entry name" value="ADH_ZINC"/>
    <property type="match status" value="1"/>
</dbReference>
<dbReference type="GO" id="GO:0004022">
    <property type="term" value="F:alcohol dehydrogenase (NAD+) activity"/>
    <property type="evidence" value="ECO:0007669"/>
    <property type="project" value="UniProtKB-EC"/>
</dbReference>
<gene>
    <name evidence="12" type="ORF">BST27_16405</name>
</gene>
<name>A0A1E3SLL6_MYCIE</name>
<dbReference type="Gene3D" id="3.40.50.720">
    <property type="entry name" value="NAD(P)-binding Rossmann-like Domain"/>
    <property type="match status" value="1"/>
</dbReference>
<evidence type="ECO:0000256" key="2">
    <source>
        <dbReference type="ARBA" id="ARBA00008072"/>
    </source>
</evidence>
<comment type="similarity">
    <text evidence="2 10">Belongs to the zinc-containing alcohol dehydrogenase family.</text>
</comment>
<dbReference type="RefSeq" id="WP_069417275.1">
    <property type="nucleotide sequence ID" value="NZ_CBCRZH010000036.1"/>
</dbReference>
<dbReference type="GO" id="GO:0046294">
    <property type="term" value="P:formaldehyde catabolic process"/>
    <property type="evidence" value="ECO:0007669"/>
    <property type="project" value="TreeGrafter"/>
</dbReference>
<dbReference type="Pfam" id="PF00107">
    <property type="entry name" value="ADH_zinc_N"/>
    <property type="match status" value="1"/>
</dbReference>
<dbReference type="EMBL" id="MVHT01000044">
    <property type="protein sequence ID" value="ORB02390.1"/>
    <property type="molecule type" value="Genomic_DNA"/>
</dbReference>
<evidence type="ECO:0000259" key="11">
    <source>
        <dbReference type="SMART" id="SM00829"/>
    </source>
</evidence>
<dbReference type="GO" id="GO:0005829">
    <property type="term" value="C:cytosol"/>
    <property type="evidence" value="ECO:0007669"/>
    <property type="project" value="TreeGrafter"/>
</dbReference>
<keyword evidence="5 10" id="KW-0862">Zinc</keyword>
<dbReference type="SUPFAM" id="SSF50129">
    <property type="entry name" value="GroES-like"/>
    <property type="match status" value="1"/>
</dbReference>
<evidence type="ECO:0000256" key="8">
    <source>
        <dbReference type="ARBA" id="ARBA00049164"/>
    </source>
</evidence>
<dbReference type="InterPro" id="IPR020843">
    <property type="entry name" value="ER"/>
</dbReference>
<sequence length="385" mass="40429">MKSRAAILHDVGGPWSVEEFELDAPRAGEVLVQLAAAGLCHSDDHILKGDMSAPNEVLRSLGLPTMFPTIGGHEGSGIIREIGPGVTDFAVGDHVVMSFVAVCGQCRWCASGMEYICDAGIGTMTPGMPTDGTFRHHTSDGRPLGHISKVGAFAEHTVVSTNSLVKIEPDLPLVPSALLSCAIPTGYGSVANRSGMRAGDTVVVVGAGGIGTGAIQGARINGAAQIVAVDPVDFKRKSAELFGATHTAASVAEALDLVRGLTYGVMADAVVVSPSLITPDDVRDSLQLTRKGGTCVLTGMTSQLTRSVKIDLQDFILMNKTLAGTVFGSCNGKVDIPRLAKLYQTGQLQLDEMITRRYRLDDINDAYQDLLNGEIVRGVIDFGIA</sequence>
<evidence type="ECO:0000256" key="7">
    <source>
        <dbReference type="ARBA" id="ARBA00023027"/>
    </source>
</evidence>
<dbReference type="InterPro" id="IPR036291">
    <property type="entry name" value="NAD(P)-bd_dom_sf"/>
</dbReference>
<dbReference type="OrthoDB" id="334894at2"/>
<dbReference type="Proteomes" id="UP000192739">
    <property type="component" value="Unassembled WGS sequence"/>
</dbReference>
<evidence type="ECO:0000313" key="13">
    <source>
        <dbReference type="Proteomes" id="UP000192739"/>
    </source>
</evidence>
<evidence type="ECO:0000256" key="10">
    <source>
        <dbReference type="RuleBase" id="RU361277"/>
    </source>
</evidence>
<dbReference type="GO" id="GO:0008270">
    <property type="term" value="F:zinc ion binding"/>
    <property type="evidence" value="ECO:0007669"/>
    <property type="project" value="InterPro"/>
</dbReference>
<proteinExistence type="inferred from homology"/>
<organism evidence="12 13">
    <name type="scientific">Mycobacterium intermedium</name>
    <dbReference type="NCBI Taxonomy" id="28445"/>
    <lineage>
        <taxon>Bacteria</taxon>
        <taxon>Bacillati</taxon>
        <taxon>Actinomycetota</taxon>
        <taxon>Actinomycetes</taxon>
        <taxon>Mycobacteriales</taxon>
        <taxon>Mycobacteriaceae</taxon>
        <taxon>Mycobacterium</taxon>
        <taxon>Mycobacterium simiae complex</taxon>
    </lineage>
</organism>
<evidence type="ECO:0000256" key="3">
    <source>
        <dbReference type="ARBA" id="ARBA00013190"/>
    </source>
</evidence>
<dbReference type="SUPFAM" id="SSF51735">
    <property type="entry name" value="NAD(P)-binding Rossmann-fold domains"/>
    <property type="match status" value="1"/>
</dbReference>
<evidence type="ECO:0000256" key="4">
    <source>
        <dbReference type="ARBA" id="ARBA00022723"/>
    </source>
</evidence>
<dbReference type="AlphaFoldDB" id="A0A1E3SLL6"/>
<dbReference type="PANTHER" id="PTHR43880">
    <property type="entry name" value="ALCOHOL DEHYDROGENASE"/>
    <property type="match status" value="1"/>
</dbReference>
<dbReference type="CDD" id="cd08279">
    <property type="entry name" value="Zn_ADH_class_III"/>
    <property type="match status" value="1"/>
</dbReference>
<dbReference type="InterPro" id="IPR013154">
    <property type="entry name" value="ADH-like_N"/>
</dbReference>
<comment type="catalytic activity">
    <reaction evidence="8">
        <text>a secondary alcohol + NAD(+) = a ketone + NADH + H(+)</text>
        <dbReference type="Rhea" id="RHEA:10740"/>
        <dbReference type="ChEBI" id="CHEBI:15378"/>
        <dbReference type="ChEBI" id="CHEBI:17087"/>
        <dbReference type="ChEBI" id="CHEBI:35681"/>
        <dbReference type="ChEBI" id="CHEBI:57540"/>
        <dbReference type="ChEBI" id="CHEBI:57945"/>
        <dbReference type="EC" id="1.1.1.1"/>
    </reaction>
</comment>
<dbReference type="InterPro" id="IPR023921">
    <property type="entry name" value="ADH_Zn_actinomycetes"/>
</dbReference>
<dbReference type="SMART" id="SM00829">
    <property type="entry name" value="PKS_ER"/>
    <property type="match status" value="1"/>
</dbReference>
<comment type="catalytic activity">
    <reaction evidence="9">
        <text>a primary alcohol + NAD(+) = an aldehyde + NADH + H(+)</text>
        <dbReference type="Rhea" id="RHEA:10736"/>
        <dbReference type="ChEBI" id="CHEBI:15378"/>
        <dbReference type="ChEBI" id="CHEBI:15734"/>
        <dbReference type="ChEBI" id="CHEBI:17478"/>
        <dbReference type="ChEBI" id="CHEBI:57540"/>
        <dbReference type="ChEBI" id="CHEBI:57945"/>
        <dbReference type="EC" id="1.1.1.1"/>
    </reaction>
</comment>
<protein>
    <recommendedName>
        <fullName evidence="3">alcohol dehydrogenase</fullName>
        <ecNumber evidence="3">1.1.1.1</ecNumber>
    </recommendedName>
</protein>
<keyword evidence="4 10" id="KW-0479">Metal-binding</keyword>
<dbReference type="NCBIfam" id="TIGR03989">
    <property type="entry name" value="Rxyl_3153"/>
    <property type="match status" value="1"/>
</dbReference>
<dbReference type="InterPro" id="IPR002328">
    <property type="entry name" value="ADH_Zn_CS"/>
</dbReference>
<evidence type="ECO:0000256" key="9">
    <source>
        <dbReference type="ARBA" id="ARBA00049243"/>
    </source>
</evidence>
<comment type="caution">
    <text evidence="12">The sequence shown here is derived from an EMBL/GenBank/DDBJ whole genome shotgun (WGS) entry which is preliminary data.</text>
</comment>
<dbReference type="Gene3D" id="3.90.180.10">
    <property type="entry name" value="Medium-chain alcohol dehydrogenases, catalytic domain"/>
    <property type="match status" value="1"/>
</dbReference>
<evidence type="ECO:0000313" key="12">
    <source>
        <dbReference type="EMBL" id="ORB02390.1"/>
    </source>
</evidence>
<accession>A0A1E3SLL6</accession>
<dbReference type="InterPro" id="IPR011032">
    <property type="entry name" value="GroES-like_sf"/>
</dbReference>
<evidence type="ECO:0000256" key="5">
    <source>
        <dbReference type="ARBA" id="ARBA00022833"/>
    </source>
</evidence>
<dbReference type="EC" id="1.1.1.1" evidence="3"/>
<keyword evidence="6" id="KW-0560">Oxidoreductase</keyword>
<reference evidence="12 13" key="1">
    <citation type="submission" date="2017-02" db="EMBL/GenBank/DDBJ databases">
        <title>The new phylogeny of genus Mycobacterium.</title>
        <authorList>
            <person name="Tortoli E."/>
            <person name="Trovato A."/>
            <person name="Cirillo D.M."/>
        </authorList>
    </citation>
    <scope>NUCLEOTIDE SEQUENCE [LARGE SCALE GENOMIC DNA]</scope>
    <source>
        <strain evidence="12 13">DSM 44049</strain>
    </source>
</reference>
<dbReference type="PANTHER" id="PTHR43880:SF12">
    <property type="entry name" value="ALCOHOL DEHYDROGENASE CLASS-3"/>
    <property type="match status" value="1"/>
</dbReference>
<evidence type="ECO:0000256" key="1">
    <source>
        <dbReference type="ARBA" id="ARBA00001947"/>
    </source>
</evidence>
<keyword evidence="7" id="KW-0520">NAD</keyword>
<dbReference type="GO" id="GO:0051903">
    <property type="term" value="F:S-(hydroxymethyl)glutathione dehydrogenase [NAD(P)+] activity"/>
    <property type="evidence" value="ECO:0007669"/>
    <property type="project" value="TreeGrafter"/>
</dbReference>
<comment type="cofactor">
    <cofactor evidence="1 10">
        <name>Zn(2+)</name>
        <dbReference type="ChEBI" id="CHEBI:29105"/>
    </cofactor>
</comment>
<evidence type="ECO:0000256" key="6">
    <source>
        <dbReference type="ARBA" id="ARBA00023002"/>
    </source>
</evidence>
<feature type="domain" description="Enoyl reductase (ER)" evidence="11">
    <location>
        <begin position="13"/>
        <end position="380"/>
    </location>
</feature>
<dbReference type="STRING" id="28445.BHQ20_01215"/>
<dbReference type="Pfam" id="PF08240">
    <property type="entry name" value="ADH_N"/>
    <property type="match status" value="1"/>
</dbReference>
<dbReference type="InterPro" id="IPR013149">
    <property type="entry name" value="ADH-like_C"/>
</dbReference>